<accession>A0A9Q0GQH8</accession>
<dbReference type="Proteomes" id="UP001141806">
    <property type="component" value="Unassembled WGS sequence"/>
</dbReference>
<gene>
    <name evidence="1" type="ORF">NE237_028522</name>
</gene>
<sequence length="362" mass="40186">MGNILKVRREVYVSSSSSNLLTPDLLMLYLSKYLTSNGIFHIPTSKGFIIHDDTDPGFFTYETIYEELPKDLTGFLINHCLPVDLIVSDVSGAATIKVANHNRELRLEPRKLVKGQLTIPMGALKIHENRETKLNFSDSTAMVAGMSKDHILWGQSKDLGDLFNMAEFVQVDVTDDVVLLRMCDELGSKDEIKSVVPGVFIITWVTVNEFFPSRYVRFQHGSRGSFEIHSEFNYSQLSNEGDGEEGKIDIQNVQDGSLKLIFPMAVILSIIVQPGRRVTLIRWRKNEDDVNSKVSIKPNSQASSLGKTPSGNSSFGHVVNLFFNNAVKNFELFGHQNISTSLFGTGTGATTNIGSVTSVCKQ</sequence>
<name>A0A9Q0GQH8_9MAGN</name>
<dbReference type="EMBL" id="JAMYWD010000012">
    <property type="protein sequence ID" value="KAJ4951690.1"/>
    <property type="molecule type" value="Genomic_DNA"/>
</dbReference>
<reference evidence="1" key="1">
    <citation type="journal article" date="2023" name="Plant J.">
        <title>The genome of the king protea, Protea cynaroides.</title>
        <authorList>
            <person name="Chang J."/>
            <person name="Duong T.A."/>
            <person name="Schoeman C."/>
            <person name="Ma X."/>
            <person name="Roodt D."/>
            <person name="Barker N."/>
            <person name="Li Z."/>
            <person name="Van de Peer Y."/>
            <person name="Mizrachi E."/>
        </authorList>
    </citation>
    <scope>NUCLEOTIDE SEQUENCE</scope>
    <source>
        <tissue evidence="1">Young leaves</tissue>
    </source>
</reference>
<dbReference type="AlphaFoldDB" id="A0A9Q0GQH8"/>
<protein>
    <submittedName>
        <fullName evidence="1">Uncharacterized protein</fullName>
    </submittedName>
</protein>
<evidence type="ECO:0000313" key="2">
    <source>
        <dbReference type="Proteomes" id="UP001141806"/>
    </source>
</evidence>
<comment type="caution">
    <text evidence="1">The sequence shown here is derived from an EMBL/GenBank/DDBJ whole genome shotgun (WGS) entry which is preliminary data.</text>
</comment>
<organism evidence="1 2">
    <name type="scientific">Protea cynaroides</name>
    <dbReference type="NCBI Taxonomy" id="273540"/>
    <lineage>
        <taxon>Eukaryota</taxon>
        <taxon>Viridiplantae</taxon>
        <taxon>Streptophyta</taxon>
        <taxon>Embryophyta</taxon>
        <taxon>Tracheophyta</taxon>
        <taxon>Spermatophyta</taxon>
        <taxon>Magnoliopsida</taxon>
        <taxon>Proteales</taxon>
        <taxon>Proteaceae</taxon>
        <taxon>Protea</taxon>
    </lineage>
</organism>
<evidence type="ECO:0000313" key="1">
    <source>
        <dbReference type="EMBL" id="KAJ4951690.1"/>
    </source>
</evidence>
<proteinExistence type="predicted"/>
<keyword evidence="2" id="KW-1185">Reference proteome</keyword>